<evidence type="ECO:0000313" key="13">
    <source>
        <dbReference type="EMBL" id="CAG9131879.1"/>
    </source>
</evidence>
<dbReference type="PROSITE" id="PS00028">
    <property type="entry name" value="ZINC_FINGER_C2H2_1"/>
    <property type="match status" value="9"/>
</dbReference>
<proteinExistence type="inferred from homology"/>
<dbReference type="EMBL" id="CAJHNJ030000046">
    <property type="protein sequence ID" value="CAG9131879.1"/>
    <property type="molecule type" value="Genomic_DNA"/>
</dbReference>
<feature type="domain" description="C2H2-type" evidence="12">
    <location>
        <begin position="410"/>
        <end position="438"/>
    </location>
</feature>
<feature type="domain" description="C2H2-type" evidence="12">
    <location>
        <begin position="382"/>
        <end position="409"/>
    </location>
</feature>
<comment type="similarity">
    <text evidence="2">Belongs to the krueppel C2H2-type zinc-finger protein family.</text>
</comment>
<evidence type="ECO:0000256" key="4">
    <source>
        <dbReference type="ARBA" id="ARBA00022737"/>
    </source>
</evidence>
<dbReference type="FunFam" id="3.30.160.60:FF:000446">
    <property type="entry name" value="Zinc finger protein"/>
    <property type="match status" value="1"/>
</dbReference>
<gene>
    <name evidence="13" type="ORF">PLXY2_LOCUS10402</name>
</gene>
<dbReference type="GO" id="GO:0005634">
    <property type="term" value="C:nucleus"/>
    <property type="evidence" value="ECO:0007669"/>
    <property type="project" value="UniProtKB-SubCell"/>
</dbReference>
<evidence type="ECO:0000256" key="6">
    <source>
        <dbReference type="ARBA" id="ARBA00022833"/>
    </source>
</evidence>
<dbReference type="FunFam" id="3.30.160.60:FF:001370">
    <property type="entry name" value="Zinc finger protein"/>
    <property type="match status" value="1"/>
</dbReference>
<dbReference type="GO" id="GO:0000981">
    <property type="term" value="F:DNA-binding transcription factor activity, RNA polymerase II-specific"/>
    <property type="evidence" value="ECO:0007669"/>
    <property type="project" value="TreeGrafter"/>
</dbReference>
<name>A0A8S4FUV7_PLUXY</name>
<dbReference type="Pfam" id="PF00096">
    <property type="entry name" value="zf-C2H2"/>
    <property type="match status" value="6"/>
</dbReference>
<evidence type="ECO:0000256" key="10">
    <source>
        <dbReference type="ARBA" id="ARBA00023242"/>
    </source>
</evidence>
<feature type="domain" description="C2H2-type" evidence="12">
    <location>
        <begin position="354"/>
        <end position="381"/>
    </location>
</feature>
<dbReference type="Pfam" id="PF12874">
    <property type="entry name" value="zf-met"/>
    <property type="match status" value="1"/>
</dbReference>
<feature type="domain" description="C2H2-type" evidence="12">
    <location>
        <begin position="326"/>
        <end position="353"/>
    </location>
</feature>
<dbReference type="AlphaFoldDB" id="A0A8S4FUV7"/>
<evidence type="ECO:0000313" key="14">
    <source>
        <dbReference type="Proteomes" id="UP000653454"/>
    </source>
</evidence>
<dbReference type="PANTHER" id="PTHR24394">
    <property type="entry name" value="ZINC FINGER PROTEIN"/>
    <property type="match status" value="1"/>
</dbReference>
<keyword evidence="7" id="KW-0805">Transcription regulation</keyword>
<dbReference type="PANTHER" id="PTHR24394:SF29">
    <property type="entry name" value="MYONEURIN"/>
    <property type="match status" value="1"/>
</dbReference>
<feature type="domain" description="C2H2-type" evidence="12">
    <location>
        <begin position="238"/>
        <end position="265"/>
    </location>
</feature>
<dbReference type="Gene3D" id="3.30.160.60">
    <property type="entry name" value="Classic Zinc Finger"/>
    <property type="match status" value="8"/>
</dbReference>
<dbReference type="Proteomes" id="UP000653454">
    <property type="component" value="Unassembled WGS sequence"/>
</dbReference>
<dbReference type="InterPro" id="IPR013087">
    <property type="entry name" value="Znf_C2H2_type"/>
</dbReference>
<evidence type="ECO:0000256" key="3">
    <source>
        <dbReference type="ARBA" id="ARBA00022723"/>
    </source>
</evidence>
<feature type="domain" description="C2H2-type" evidence="12">
    <location>
        <begin position="439"/>
        <end position="466"/>
    </location>
</feature>
<dbReference type="GO" id="GO:0008270">
    <property type="term" value="F:zinc ion binding"/>
    <property type="evidence" value="ECO:0007669"/>
    <property type="project" value="UniProtKB-KW"/>
</dbReference>
<keyword evidence="10" id="KW-0539">Nucleus</keyword>
<evidence type="ECO:0000256" key="8">
    <source>
        <dbReference type="ARBA" id="ARBA00023125"/>
    </source>
</evidence>
<keyword evidence="9" id="KW-0804">Transcription</keyword>
<evidence type="ECO:0000256" key="9">
    <source>
        <dbReference type="ARBA" id="ARBA00023163"/>
    </source>
</evidence>
<feature type="domain" description="C2H2-type" evidence="12">
    <location>
        <begin position="185"/>
        <end position="207"/>
    </location>
</feature>
<keyword evidence="6" id="KW-0862">Zinc</keyword>
<dbReference type="SUPFAM" id="SSF57667">
    <property type="entry name" value="beta-beta-alpha zinc fingers"/>
    <property type="match status" value="5"/>
</dbReference>
<evidence type="ECO:0000256" key="2">
    <source>
        <dbReference type="ARBA" id="ARBA00006991"/>
    </source>
</evidence>
<keyword evidence="3" id="KW-0479">Metal-binding</keyword>
<keyword evidence="14" id="KW-1185">Reference proteome</keyword>
<comment type="subcellular location">
    <subcellularLocation>
        <location evidence="1">Nucleus</location>
    </subcellularLocation>
</comment>
<organism evidence="13 14">
    <name type="scientific">Plutella xylostella</name>
    <name type="common">Diamondback moth</name>
    <name type="synonym">Plutella maculipennis</name>
    <dbReference type="NCBI Taxonomy" id="51655"/>
    <lineage>
        <taxon>Eukaryota</taxon>
        <taxon>Metazoa</taxon>
        <taxon>Ecdysozoa</taxon>
        <taxon>Arthropoda</taxon>
        <taxon>Hexapoda</taxon>
        <taxon>Insecta</taxon>
        <taxon>Pterygota</taxon>
        <taxon>Neoptera</taxon>
        <taxon>Endopterygota</taxon>
        <taxon>Lepidoptera</taxon>
        <taxon>Glossata</taxon>
        <taxon>Ditrysia</taxon>
        <taxon>Yponomeutoidea</taxon>
        <taxon>Plutellidae</taxon>
        <taxon>Plutella</taxon>
    </lineage>
</organism>
<accession>A0A8S4FUV7</accession>
<protein>
    <submittedName>
        <fullName evidence="13">(diamondback moth) hypothetical protein</fullName>
    </submittedName>
</protein>
<dbReference type="SMART" id="SM00355">
    <property type="entry name" value="ZnF_C2H2"/>
    <property type="match status" value="10"/>
</dbReference>
<dbReference type="FunFam" id="3.30.160.60:FF:000100">
    <property type="entry name" value="Zinc finger 45-like"/>
    <property type="match status" value="1"/>
</dbReference>
<evidence type="ECO:0000256" key="1">
    <source>
        <dbReference type="ARBA" id="ARBA00004123"/>
    </source>
</evidence>
<keyword evidence="5 11" id="KW-0863">Zinc-finger</keyword>
<sequence length="525" mass="60742">MFPSHASRLFAEPKRDAEHNMIPILPIKKKDASFVRKATKPPKITGIVSIKVEIETEYDDIDNASSTNQMHIPWLPNRSIKFERLNASPPHVQQEQIIDPTSLWVKGNNLDIELRIENKGDTAACKIKQEIDETDDVTIEETPHEAYTVTSSPDPLTCVETNYSTPANTPAEDLLKYIIQKNDKFFCKLCDRHFFKRQYAESHVKYHDVTYKQQRSLAATYKPITDSSSYITQKGEKYFCNVCDREFSRRQYAESHIQSHNNNKKLSYVCKFCDKDCKSKSTLDRHLRTHTGERPYKCDKCDATFSTEFVQRRHVSLNKCRTQKVFECPDCDKVFTKADLYNSHRIKHTTEKPYVCDICGDSFKYRSTIVKHVRMHSGELPYPCPHCDKSYLHKGLLATHLRVHTGEKPYSCPICNKKFSLKHNAKKHIKYTHVREKVLECFICHKVFPRESRLKYHMASHAKLKPFSCDICHIKFSHKQGVLRHIVSKHPGTIDVQDYKRDKAKTGGKVSALQTQVVPTSTAVE</sequence>
<dbReference type="GO" id="GO:0003690">
    <property type="term" value="F:double-stranded DNA binding"/>
    <property type="evidence" value="ECO:0007669"/>
    <property type="project" value="UniProtKB-ARBA"/>
</dbReference>
<comment type="caution">
    <text evidence="13">The sequence shown here is derived from an EMBL/GenBank/DDBJ whole genome shotgun (WGS) entry which is preliminary data.</text>
</comment>
<reference evidence="13" key="1">
    <citation type="submission" date="2020-11" db="EMBL/GenBank/DDBJ databases">
        <authorList>
            <person name="Whiteford S."/>
        </authorList>
    </citation>
    <scope>NUCLEOTIDE SEQUENCE</scope>
</reference>
<feature type="domain" description="C2H2-type" evidence="12">
    <location>
        <begin position="268"/>
        <end position="295"/>
    </location>
</feature>
<evidence type="ECO:0000259" key="12">
    <source>
        <dbReference type="PROSITE" id="PS50157"/>
    </source>
</evidence>
<evidence type="ECO:0000256" key="11">
    <source>
        <dbReference type="PROSITE-ProRule" id="PRU00042"/>
    </source>
</evidence>
<dbReference type="PROSITE" id="PS50157">
    <property type="entry name" value="ZINC_FINGER_C2H2_2"/>
    <property type="match status" value="8"/>
</dbReference>
<evidence type="ECO:0000256" key="5">
    <source>
        <dbReference type="ARBA" id="ARBA00022771"/>
    </source>
</evidence>
<evidence type="ECO:0000256" key="7">
    <source>
        <dbReference type="ARBA" id="ARBA00023015"/>
    </source>
</evidence>
<keyword evidence="8" id="KW-0238">DNA-binding</keyword>
<keyword evidence="4" id="KW-0677">Repeat</keyword>
<dbReference type="InterPro" id="IPR036236">
    <property type="entry name" value="Znf_C2H2_sf"/>
</dbReference>